<gene>
    <name evidence="3" type="ORF">J2T07_000684</name>
</gene>
<feature type="region of interest" description="Disordered" evidence="1">
    <location>
        <begin position="49"/>
        <end position="102"/>
    </location>
</feature>
<keyword evidence="2" id="KW-1133">Transmembrane helix</keyword>
<evidence type="ECO:0000256" key="2">
    <source>
        <dbReference type="SAM" id="Phobius"/>
    </source>
</evidence>
<keyword evidence="2" id="KW-0812">Transmembrane</keyword>
<dbReference type="RefSeq" id="WP_306847273.1">
    <property type="nucleotide sequence ID" value="NZ_JAUSSK010000001.1"/>
</dbReference>
<keyword evidence="2" id="KW-0472">Membrane</keyword>
<reference evidence="3 4" key="1">
    <citation type="submission" date="2023-07" db="EMBL/GenBank/DDBJ databases">
        <title>Sorghum-associated microbial communities from plants grown in Nebraska, USA.</title>
        <authorList>
            <person name="Schachtman D."/>
        </authorList>
    </citation>
    <scope>NUCLEOTIDE SEQUENCE [LARGE SCALE GENOMIC DNA]</scope>
    <source>
        <strain evidence="3 4">CC60</strain>
    </source>
</reference>
<dbReference type="Gene3D" id="3.30.1150.10">
    <property type="match status" value="1"/>
</dbReference>
<name>A0ABT9SU51_9GAMM</name>
<dbReference type="EMBL" id="JAUSSK010000001">
    <property type="protein sequence ID" value="MDQ0008525.1"/>
    <property type="molecule type" value="Genomic_DNA"/>
</dbReference>
<protein>
    <submittedName>
        <fullName evidence="3">TonB family protein</fullName>
    </submittedName>
</protein>
<organism evidence="3 4">
    <name type="scientific">Luteibacter jiangsuensis</name>
    <dbReference type="NCBI Taxonomy" id="637577"/>
    <lineage>
        <taxon>Bacteria</taxon>
        <taxon>Pseudomonadati</taxon>
        <taxon>Pseudomonadota</taxon>
        <taxon>Gammaproteobacteria</taxon>
        <taxon>Lysobacterales</taxon>
        <taxon>Rhodanobacteraceae</taxon>
        <taxon>Luteibacter</taxon>
    </lineage>
</organism>
<evidence type="ECO:0000313" key="4">
    <source>
        <dbReference type="Proteomes" id="UP001237737"/>
    </source>
</evidence>
<sequence length="227" mass="24273">MTPYPSHRRQRRRWIGPAVGVVAVLLLGALVWHFASSSVGVRREAPRIATITPLPPPPPPPKEKPPEPKKLEDEMKPVDDKPQDQPEKPVDAPKPSDDVAKNVTINGDAQAGTDAFNIGAGDGGGMVGSGGGTGTGTGSYDQYLGYAIQQAVQRDERVNRLVFDVRADIWLDAGGRLTRAELVGSSGNTKTDEALLDALRAMPRIDVAPPSSLHFPLRVAIRGKRPA</sequence>
<comment type="caution">
    <text evidence="3">The sequence shown here is derived from an EMBL/GenBank/DDBJ whole genome shotgun (WGS) entry which is preliminary data.</text>
</comment>
<feature type="compositionally biased region" description="Basic and acidic residues" evidence="1">
    <location>
        <begin position="61"/>
        <end position="100"/>
    </location>
</feature>
<dbReference type="SUPFAM" id="SSF74653">
    <property type="entry name" value="TolA/TonB C-terminal domain"/>
    <property type="match status" value="1"/>
</dbReference>
<evidence type="ECO:0000256" key="1">
    <source>
        <dbReference type="SAM" id="MobiDB-lite"/>
    </source>
</evidence>
<dbReference type="Proteomes" id="UP001237737">
    <property type="component" value="Unassembled WGS sequence"/>
</dbReference>
<proteinExistence type="predicted"/>
<keyword evidence="4" id="KW-1185">Reference proteome</keyword>
<evidence type="ECO:0000313" key="3">
    <source>
        <dbReference type="EMBL" id="MDQ0008525.1"/>
    </source>
</evidence>
<feature type="transmembrane region" description="Helical" evidence="2">
    <location>
        <begin position="14"/>
        <end position="35"/>
    </location>
</feature>
<accession>A0ABT9SU51</accession>